<proteinExistence type="predicted"/>
<reference evidence="3 4" key="1">
    <citation type="submission" date="2016-10" db="EMBL/GenBank/DDBJ databases">
        <title>Genome sequence of a sulfur-reducing bacterium Desulfurobacterium indicum K6013.</title>
        <authorList>
            <person name="Cao J."/>
            <person name="Shao Z."/>
            <person name="Alain K."/>
            <person name="Jebbar M."/>
        </authorList>
    </citation>
    <scope>NUCLEOTIDE SEQUENCE [LARGE SCALE GENOMIC DNA]</scope>
    <source>
        <strain evidence="3 4">K6013</strain>
    </source>
</reference>
<dbReference type="GO" id="GO:0004672">
    <property type="term" value="F:protein kinase activity"/>
    <property type="evidence" value="ECO:0007669"/>
    <property type="project" value="UniProtKB-ARBA"/>
</dbReference>
<dbReference type="GO" id="GO:0000160">
    <property type="term" value="P:phosphorelay signal transduction system"/>
    <property type="evidence" value="ECO:0007669"/>
    <property type="project" value="InterPro"/>
</dbReference>
<dbReference type="OrthoDB" id="15191at2"/>
<dbReference type="RefSeq" id="WP_076712477.1">
    <property type="nucleotide sequence ID" value="NZ_MOEN01000005.1"/>
</dbReference>
<dbReference type="Proteomes" id="UP000187408">
    <property type="component" value="Unassembled WGS sequence"/>
</dbReference>
<feature type="modified residue" description="Phosphohistidine" evidence="1">
    <location>
        <position position="65"/>
    </location>
</feature>
<evidence type="ECO:0000313" key="3">
    <source>
        <dbReference type="EMBL" id="OMH40998.1"/>
    </source>
</evidence>
<accession>A0A1R1MME7</accession>
<sequence length="112" mass="13020">MTQINQKMIENINRKAKKHLEGFGFENDDINELIEDGINSIKSKLFLIEKALKEKNAETLIKITHALKGILLNMGMKNEAEEFRKVKRLYEKDNSFDKLEEQVRKAISKLEG</sequence>
<dbReference type="EMBL" id="MOEN01000005">
    <property type="protein sequence ID" value="OMH40998.1"/>
    <property type="molecule type" value="Genomic_DNA"/>
</dbReference>
<dbReference type="STRING" id="1914305.BLW93_02160"/>
<dbReference type="SUPFAM" id="SSF47226">
    <property type="entry name" value="Histidine-containing phosphotransfer domain, HPT domain"/>
    <property type="match status" value="1"/>
</dbReference>
<organism evidence="3 4">
    <name type="scientific">Desulfurobacterium indicum</name>
    <dbReference type="NCBI Taxonomy" id="1914305"/>
    <lineage>
        <taxon>Bacteria</taxon>
        <taxon>Pseudomonadati</taxon>
        <taxon>Aquificota</taxon>
        <taxon>Aquificia</taxon>
        <taxon>Desulfurobacteriales</taxon>
        <taxon>Desulfurobacteriaceae</taxon>
        <taxon>Desulfurobacterium</taxon>
    </lineage>
</organism>
<evidence type="ECO:0000259" key="2">
    <source>
        <dbReference type="PROSITE" id="PS50894"/>
    </source>
</evidence>
<dbReference type="Gene3D" id="1.20.120.160">
    <property type="entry name" value="HPT domain"/>
    <property type="match status" value="1"/>
</dbReference>
<evidence type="ECO:0000256" key="1">
    <source>
        <dbReference type="PROSITE-ProRule" id="PRU00110"/>
    </source>
</evidence>
<feature type="domain" description="HPt" evidence="2">
    <location>
        <begin position="26"/>
        <end position="112"/>
    </location>
</feature>
<evidence type="ECO:0000313" key="4">
    <source>
        <dbReference type="Proteomes" id="UP000187408"/>
    </source>
</evidence>
<keyword evidence="1" id="KW-0597">Phosphoprotein</keyword>
<name>A0A1R1MME7_9BACT</name>
<dbReference type="AlphaFoldDB" id="A0A1R1MME7"/>
<protein>
    <recommendedName>
        <fullName evidence="2">HPt domain-containing protein</fullName>
    </recommendedName>
</protein>
<dbReference type="InterPro" id="IPR036641">
    <property type="entry name" value="HPT_dom_sf"/>
</dbReference>
<comment type="caution">
    <text evidence="3">The sequence shown here is derived from an EMBL/GenBank/DDBJ whole genome shotgun (WGS) entry which is preliminary data.</text>
</comment>
<dbReference type="InterPro" id="IPR008207">
    <property type="entry name" value="Sig_transdc_His_kin_Hpt_dom"/>
</dbReference>
<dbReference type="PROSITE" id="PS50894">
    <property type="entry name" value="HPT"/>
    <property type="match status" value="1"/>
</dbReference>
<gene>
    <name evidence="3" type="ORF">BLW93_02160</name>
</gene>
<keyword evidence="4" id="KW-1185">Reference proteome</keyword>